<gene>
    <name evidence="3" type="ORF">I3517_16635</name>
</gene>
<reference evidence="3 4" key="1">
    <citation type="submission" date="2020-12" db="EMBL/GenBank/DDBJ databases">
        <title>Draft genome sequence of furan degrading bacterial strain FUR100.</title>
        <authorList>
            <person name="Woiski C."/>
        </authorList>
    </citation>
    <scope>NUCLEOTIDE SEQUENCE [LARGE SCALE GENOMIC DNA]</scope>
    <source>
        <strain evidence="3 4">FUR100</strain>
    </source>
</reference>
<dbReference type="RefSeq" id="WP_149357575.1">
    <property type="nucleotide sequence ID" value="NZ_JAECSB010000057.1"/>
</dbReference>
<keyword evidence="2" id="KW-0812">Transmembrane</keyword>
<feature type="transmembrane region" description="Helical" evidence="2">
    <location>
        <begin position="24"/>
        <end position="44"/>
    </location>
</feature>
<keyword evidence="4" id="KW-1185">Reference proteome</keyword>
<evidence type="ECO:0000313" key="4">
    <source>
        <dbReference type="Proteomes" id="UP000627573"/>
    </source>
</evidence>
<evidence type="ECO:0000256" key="1">
    <source>
        <dbReference type="SAM" id="MobiDB-lite"/>
    </source>
</evidence>
<dbReference type="AlphaFoldDB" id="A0A8I1A1A8"/>
<evidence type="ECO:0000256" key="2">
    <source>
        <dbReference type="SAM" id="Phobius"/>
    </source>
</evidence>
<evidence type="ECO:0000313" key="3">
    <source>
        <dbReference type="EMBL" id="MBH5144245.1"/>
    </source>
</evidence>
<dbReference type="EMBL" id="JAECSB010000057">
    <property type="protein sequence ID" value="MBH5144245.1"/>
    <property type="molecule type" value="Genomic_DNA"/>
</dbReference>
<feature type="region of interest" description="Disordered" evidence="1">
    <location>
        <begin position="94"/>
        <end position="120"/>
    </location>
</feature>
<sequence length="120" mass="12573">MSASAVVLAAVELPEQVRNDISTIFGWIAGIGAAVCVAKIMFVGARMAWDHKHTAGVESPTIAELAAALSGWILVAVAASVIAVVLIDAGRIPENSVPANDKPSLVNDIQQKYPPLEEEK</sequence>
<dbReference type="Proteomes" id="UP000627573">
    <property type="component" value="Unassembled WGS sequence"/>
</dbReference>
<comment type="caution">
    <text evidence="3">The sequence shown here is derived from an EMBL/GenBank/DDBJ whole genome shotgun (WGS) entry which is preliminary data.</text>
</comment>
<keyword evidence="2" id="KW-0472">Membrane</keyword>
<feature type="transmembrane region" description="Helical" evidence="2">
    <location>
        <begin position="65"/>
        <end position="87"/>
    </location>
</feature>
<proteinExistence type="predicted"/>
<keyword evidence="2" id="KW-1133">Transmembrane helix</keyword>
<protein>
    <submittedName>
        <fullName evidence="3">Uncharacterized protein</fullName>
    </submittedName>
</protein>
<accession>A0A8I1A1A8</accession>
<organism evidence="3 4">
    <name type="scientific">Rhodococcus erythropolis</name>
    <name type="common">Arthrobacter picolinophilus</name>
    <dbReference type="NCBI Taxonomy" id="1833"/>
    <lineage>
        <taxon>Bacteria</taxon>
        <taxon>Bacillati</taxon>
        <taxon>Actinomycetota</taxon>
        <taxon>Actinomycetes</taxon>
        <taxon>Mycobacteriales</taxon>
        <taxon>Nocardiaceae</taxon>
        <taxon>Rhodococcus</taxon>
        <taxon>Rhodococcus erythropolis group</taxon>
    </lineage>
</organism>
<name>A0A8I1A1A8_RHOER</name>